<evidence type="ECO:0000256" key="1">
    <source>
        <dbReference type="ARBA" id="ARBA00022723"/>
    </source>
</evidence>
<dbReference type="SUPFAM" id="SSF51182">
    <property type="entry name" value="RmlC-like cupins"/>
    <property type="match status" value="1"/>
</dbReference>
<dbReference type="Proteomes" id="UP000540989">
    <property type="component" value="Unassembled WGS sequence"/>
</dbReference>
<organism evidence="3 4">
    <name type="scientific">Granulicella aggregans</name>
    <dbReference type="NCBI Taxonomy" id="474949"/>
    <lineage>
        <taxon>Bacteria</taxon>
        <taxon>Pseudomonadati</taxon>
        <taxon>Acidobacteriota</taxon>
        <taxon>Terriglobia</taxon>
        <taxon>Terriglobales</taxon>
        <taxon>Acidobacteriaceae</taxon>
        <taxon>Granulicella</taxon>
    </lineage>
</organism>
<keyword evidence="2" id="KW-0862">Zinc</keyword>
<keyword evidence="3" id="KW-0413">Isomerase</keyword>
<evidence type="ECO:0000313" key="4">
    <source>
        <dbReference type="Proteomes" id="UP000540989"/>
    </source>
</evidence>
<keyword evidence="1" id="KW-0479">Metal-binding</keyword>
<dbReference type="Gene3D" id="2.60.120.10">
    <property type="entry name" value="Jelly Rolls"/>
    <property type="match status" value="1"/>
</dbReference>
<name>A0A7W8E479_9BACT</name>
<comment type="caution">
    <text evidence="3">The sequence shown here is derived from an EMBL/GenBank/DDBJ whole genome shotgun (WGS) entry which is preliminary data.</text>
</comment>
<keyword evidence="4" id="KW-1185">Reference proteome</keyword>
<reference evidence="3 4" key="1">
    <citation type="submission" date="2020-08" db="EMBL/GenBank/DDBJ databases">
        <title>Genomic Encyclopedia of Type Strains, Phase IV (KMG-V): Genome sequencing to study the core and pangenomes of soil and plant-associated prokaryotes.</title>
        <authorList>
            <person name="Whitman W."/>
        </authorList>
    </citation>
    <scope>NUCLEOTIDE SEQUENCE [LARGE SCALE GENOMIC DNA]</scope>
    <source>
        <strain evidence="3 4">M8UP14</strain>
    </source>
</reference>
<dbReference type="EMBL" id="JACHIP010000003">
    <property type="protein sequence ID" value="MBB5058024.1"/>
    <property type="molecule type" value="Genomic_DNA"/>
</dbReference>
<dbReference type="InterPro" id="IPR011051">
    <property type="entry name" value="RmlC_Cupin_sf"/>
</dbReference>
<sequence>MSAVRNYDLKPVIQVNQDEVNADEASCLEGWDEISEELHDRIGSTARFVVAIECYPGVMLANLQLALKAAFPTAKILNVELAYRSASVLRGEFDAALTNDPVFGVMHPWKITQLFDGGKLDDLRAEIGSADGLTFLIGSGTREIAQTPDLLLHAGVTRWELQRRQRTHTIGNLGLIKPDESASQLYKRAYFVDWRIGDEIRHAMYAEIDYFLDLDDQETPRMVRGDLLRTAVAETVKRPFRVEPFFDPGPWGGQWMKEKFGLPDGPPNYAWCFDCVPEENSVTFGFGSRRFHLPAIVLVHEQPEALLGEAVYRQFGAEFPIRFDLLDTVGGGSLSLQVHPLKEYIAEHFGMKYTQDESYYILDCEPDSELYLGLKEGVDRDEMRRNLAAAQRGQSSFEATDYVNVWPTQKHDHFSIPAGTIHCSGSGNLVLEISATPYIFTFKLWDWGRVGLDGKPRPIHLKHGLANLQWERDTAWVKAELLDQVVTVAEGRGWREERTGLHVKEFLETRRTWFTEAVPHDTEGALHVLNLVEGDAAVVESPTEAFAPFEVHYAETFIIPAAVGPYVVRPLGEVRSPLATIKAYVRQD</sequence>
<proteinExistence type="predicted"/>
<dbReference type="GO" id="GO:0016853">
    <property type="term" value="F:isomerase activity"/>
    <property type="evidence" value="ECO:0007669"/>
    <property type="project" value="UniProtKB-KW"/>
</dbReference>
<dbReference type="PANTHER" id="PTHR42742">
    <property type="entry name" value="TRANSCRIPTIONAL REPRESSOR MPRA"/>
    <property type="match status" value="1"/>
</dbReference>
<dbReference type="InterPro" id="IPR051804">
    <property type="entry name" value="Carb_Metab_Reg_Kinase/Isom"/>
</dbReference>
<dbReference type="GO" id="GO:0046872">
    <property type="term" value="F:metal ion binding"/>
    <property type="evidence" value="ECO:0007669"/>
    <property type="project" value="UniProtKB-KW"/>
</dbReference>
<accession>A0A7W8E479</accession>
<evidence type="ECO:0000313" key="3">
    <source>
        <dbReference type="EMBL" id="MBB5058024.1"/>
    </source>
</evidence>
<gene>
    <name evidence="3" type="ORF">HDF16_002730</name>
</gene>
<dbReference type="InterPro" id="IPR014710">
    <property type="entry name" value="RmlC-like_jellyroll"/>
</dbReference>
<evidence type="ECO:0000256" key="2">
    <source>
        <dbReference type="ARBA" id="ARBA00022833"/>
    </source>
</evidence>
<protein>
    <submittedName>
        <fullName evidence="3">Mannose-6-phosphate isomerase class I</fullName>
    </submittedName>
</protein>
<dbReference type="AlphaFoldDB" id="A0A7W8E479"/>
<dbReference type="CDD" id="cd07010">
    <property type="entry name" value="cupin_PMI_type_I_N_bac"/>
    <property type="match status" value="1"/>
</dbReference>
<dbReference type="RefSeq" id="WP_246409053.1">
    <property type="nucleotide sequence ID" value="NZ_JACHIP010000003.1"/>
</dbReference>
<dbReference type="PANTHER" id="PTHR42742:SF3">
    <property type="entry name" value="FRUCTOKINASE"/>
    <property type="match status" value="1"/>
</dbReference>